<evidence type="ECO:0000259" key="2">
    <source>
        <dbReference type="Pfam" id="PF13472"/>
    </source>
</evidence>
<dbReference type="Proteomes" id="UP000256779">
    <property type="component" value="Unassembled WGS sequence"/>
</dbReference>
<organism evidence="3 4">
    <name type="scientific">Marinoscillum furvescens DSM 4134</name>
    <dbReference type="NCBI Taxonomy" id="1122208"/>
    <lineage>
        <taxon>Bacteria</taxon>
        <taxon>Pseudomonadati</taxon>
        <taxon>Bacteroidota</taxon>
        <taxon>Cytophagia</taxon>
        <taxon>Cytophagales</taxon>
        <taxon>Reichenbachiellaceae</taxon>
        <taxon>Marinoscillum</taxon>
    </lineage>
</organism>
<dbReference type="AlphaFoldDB" id="A0A3D9L7N6"/>
<keyword evidence="1" id="KW-0732">Signal</keyword>
<reference evidence="3 4" key="1">
    <citation type="submission" date="2018-07" db="EMBL/GenBank/DDBJ databases">
        <title>Genomic Encyclopedia of Type Strains, Phase IV (KMG-IV): sequencing the most valuable type-strain genomes for metagenomic binning, comparative biology and taxonomic classification.</title>
        <authorList>
            <person name="Goeker M."/>
        </authorList>
    </citation>
    <scope>NUCLEOTIDE SEQUENCE [LARGE SCALE GENOMIC DNA]</scope>
    <source>
        <strain evidence="3 4">DSM 4134</strain>
    </source>
</reference>
<keyword evidence="4" id="KW-1185">Reference proteome</keyword>
<accession>A0A3D9L7N6</accession>
<dbReference type="InterPro" id="IPR051532">
    <property type="entry name" value="Ester_Hydrolysis_Enzymes"/>
</dbReference>
<dbReference type="PANTHER" id="PTHR30383">
    <property type="entry name" value="THIOESTERASE 1/PROTEASE 1/LYSOPHOSPHOLIPASE L1"/>
    <property type="match status" value="1"/>
</dbReference>
<dbReference type="InterPro" id="IPR013830">
    <property type="entry name" value="SGNH_hydro"/>
</dbReference>
<evidence type="ECO:0000313" key="3">
    <source>
        <dbReference type="EMBL" id="REE01533.1"/>
    </source>
</evidence>
<sequence>MKIPFLSYAFTLLLLSHLAAAQPVDFECYQYIIDKWKPAMEQFDSLNQAEPSQTESILFVGSSSIRLWDRITEDMAPYPVIQRGYGGASYVDLAYYIDRLIMPHQFVALVVFAGNDIWGHEGDRSPEEIANYLRYIISRTQTHSKETPIFVVEITHVPSRQHLIEEIHAANEALRKVCEDEAQVHWIPTRQVYLTEQGDVDTSLFGPDNTHQNRTGYQLWTELIKNGIKAHLQ</sequence>
<protein>
    <submittedName>
        <fullName evidence="3">Lysophospholipase L1-like esterase</fullName>
    </submittedName>
</protein>
<evidence type="ECO:0000256" key="1">
    <source>
        <dbReference type="SAM" id="SignalP"/>
    </source>
</evidence>
<dbReference type="EMBL" id="QREG01000003">
    <property type="protein sequence ID" value="REE01533.1"/>
    <property type="molecule type" value="Genomic_DNA"/>
</dbReference>
<feature type="signal peptide" evidence="1">
    <location>
        <begin position="1"/>
        <end position="21"/>
    </location>
</feature>
<dbReference type="Pfam" id="PF13472">
    <property type="entry name" value="Lipase_GDSL_2"/>
    <property type="match status" value="1"/>
</dbReference>
<proteinExistence type="predicted"/>
<dbReference type="SUPFAM" id="SSF52266">
    <property type="entry name" value="SGNH hydrolase"/>
    <property type="match status" value="1"/>
</dbReference>
<dbReference type="OrthoDB" id="9790057at2"/>
<feature type="domain" description="SGNH hydrolase-type esterase" evidence="2">
    <location>
        <begin position="69"/>
        <end position="219"/>
    </location>
</feature>
<dbReference type="RefSeq" id="WP_115866823.1">
    <property type="nucleotide sequence ID" value="NZ_QREG01000003.1"/>
</dbReference>
<dbReference type="PANTHER" id="PTHR30383:SF29">
    <property type="entry name" value="SGNH HYDROLASE-TYPE ESTERASE DOMAIN-CONTAINING PROTEIN"/>
    <property type="match status" value="1"/>
</dbReference>
<gene>
    <name evidence="3" type="ORF">C7460_10349</name>
</gene>
<name>A0A3D9L7N6_MARFU</name>
<comment type="caution">
    <text evidence="3">The sequence shown here is derived from an EMBL/GenBank/DDBJ whole genome shotgun (WGS) entry which is preliminary data.</text>
</comment>
<dbReference type="Gene3D" id="3.40.50.1110">
    <property type="entry name" value="SGNH hydrolase"/>
    <property type="match status" value="1"/>
</dbReference>
<evidence type="ECO:0000313" key="4">
    <source>
        <dbReference type="Proteomes" id="UP000256779"/>
    </source>
</evidence>
<dbReference type="GO" id="GO:0016788">
    <property type="term" value="F:hydrolase activity, acting on ester bonds"/>
    <property type="evidence" value="ECO:0007669"/>
    <property type="project" value="UniProtKB-ARBA"/>
</dbReference>
<feature type="chain" id="PRO_5017584366" evidence="1">
    <location>
        <begin position="22"/>
        <end position="233"/>
    </location>
</feature>
<dbReference type="InterPro" id="IPR036514">
    <property type="entry name" value="SGNH_hydro_sf"/>
</dbReference>